<dbReference type="Proteomes" id="UP000756132">
    <property type="component" value="Chromosome 2"/>
</dbReference>
<dbReference type="RefSeq" id="XP_047758331.1">
    <property type="nucleotide sequence ID" value="XM_047902803.1"/>
</dbReference>
<proteinExistence type="predicted"/>
<reference evidence="2" key="1">
    <citation type="submission" date="2021-12" db="EMBL/GenBank/DDBJ databases">
        <authorList>
            <person name="Zaccaron A."/>
            <person name="Stergiopoulos I."/>
        </authorList>
    </citation>
    <scope>NUCLEOTIDE SEQUENCE</scope>
    <source>
        <strain evidence="2">Race5_Kim</strain>
    </source>
</reference>
<organism evidence="2 3">
    <name type="scientific">Passalora fulva</name>
    <name type="common">Tomato leaf mold</name>
    <name type="synonym">Cladosporium fulvum</name>
    <dbReference type="NCBI Taxonomy" id="5499"/>
    <lineage>
        <taxon>Eukaryota</taxon>
        <taxon>Fungi</taxon>
        <taxon>Dikarya</taxon>
        <taxon>Ascomycota</taxon>
        <taxon>Pezizomycotina</taxon>
        <taxon>Dothideomycetes</taxon>
        <taxon>Dothideomycetidae</taxon>
        <taxon>Mycosphaerellales</taxon>
        <taxon>Mycosphaerellaceae</taxon>
        <taxon>Fulvia</taxon>
    </lineage>
</organism>
<gene>
    <name evidence="2" type="ORF">CLAFUR5_03655</name>
</gene>
<dbReference type="GeneID" id="71983533"/>
<dbReference type="KEGG" id="ffu:CLAFUR5_03655"/>
<evidence type="ECO:0000313" key="2">
    <source>
        <dbReference type="EMBL" id="UJO13965.1"/>
    </source>
</evidence>
<evidence type="ECO:0000313" key="3">
    <source>
        <dbReference type="Proteomes" id="UP000756132"/>
    </source>
</evidence>
<feature type="chain" id="PRO_5040146244" evidence="1">
    <location>
        <begin position="28"/>
        <end position="218"/>
    </location>
</feature>
<dbReference type="AlphaFoldDB" id="A0A9Q8P5C1"/>
<reference evidence="2" key="2">
    <citation type="journal article" date="2022" name="Microb. Genom.">
        <title>A chromosome-scale genome assembly of the tomato pathogen Cladosporium fulvum reveals a compartmentalized genome architecture and the presence of a dispensable chromosome.</title>
        <authorList>
            <person name="Zaccaron A.Z."/>
            <person name="Chen L.H."/>
            <person name="Samaras A."/>
            <person name="Stergiopoulos I."/>
        </authorList>
    </citation>
    <scope>NUCLEOTIDE SEQUENCE</scope>
    <source>
        <strain evidence="2">Race5_Kim</strain>
    </source>
</reference>
<keyword evidence="3" id="KW-1185">Reference proteome</keyword>
<feature type="signal peptide" evidence="1">
    <location>
        <begin position="1"/>
        <end position="27"/>
    </location>
</feature>
<sequence>MMASETQNITMKLQLVLPALFTAIVAAIALPQNSTATDLKNSLFSDIKIKTNNEERFLELLNICGKPREMDIAKNPGICNCWDFGLTSRRAPMLSAIERACAEIKDVPFGVYGYASHEHIFHTDHWGSEYYIRAKVIWAGKALGREEYCDNLSTLGVDNEDPDNSTRGGYWIPEQNCKENFEAIVNQCDGKEDEKRGGYAADKCFIWWLDPNPASGGG</sequence>
<name>A0A9Q8P5C1_PASFU</name>
<accession>A0A9Q8P5C1</accession>
<keyword evidence="1" id="KW-0732">Signal</keyword>
<protein>
    <submittedName>
        <fullName evidence="2">Uncharacterized protein</fullName>
    </submittedName>
</protein>
<evidence type="ECO:0000256" key="1">
    <source>
        <dbReference type="SAM" id="SignalP"/>
    </source>
</evidence>
<dbReference type="EMBL" id="CP090164">
    <property type="protein sequence ID" value="UJO13965.1"/>
    <property type="molecule type" value="Genomic_DNA"/>
</dbReference>